<dbReference type="EMBL" id="CZBY01000028">
    <property type="protein sequence ID" value="CUQ92112.1"/>
    <property type="molecule type" value="Genomic_DNA"/>
</dbReference>
<keyword evidence="5 9" id="KW-0653">Protein transport</keyword>
<evidence type="ECO:0000256" key="4">
    <source>
        <dbReference type="ARBA" id="ARBA00022692"/>
    </source>
</evidence>
<feature type="region of interest" description="Disordered" evidence="10">
    <location>
        <begin position="311"/>
        <end position="337"/>
    </location>
</feature>
<dbReference type="InterPro" id="IPR048634">
    <property type="entry name" value="SecD_SecF_C"/>
</dbReference>
<dbReference type="Proteomes" id="UP000095662">
    <property type="component" value="Unassembled WGS sequence"/>
</dbReference>
<dbReference type="NCBIfam" id="TIGR00966">
    <property type="entry name" value="transloc_SecF"/>
    <property type="match status" value="1"/>
</dbReference>
<keyword evidence="7 9" id="KW-0811">Translocation</keyword>
<feature type="transmembrane region" description="Helical" evidence="9">
    <location>
        <begin position="251"/>
        <end position="273"/>
    </location>
</feature>
<keyword evidence="6 9" id="KW-1133">Transmembrane helix</keyword>
<dbReference type="GO" id="GO:0005886">
    <property type="term" value="C:plasma membrane"/>
    <property type="evidence" value="ECO:0007669"/>
    <property type="project" value="UniProtKB-SubCell"/>
</dbReference>
<dbReference type="GO" id="GO:0006605">
    <property type="term" value="P:protein targeting"/>
    <property type="evidence" value="ECO:0007669"/>
    <property type="project" value="UniProtKB-UniRule"/>
</dbReference>
<comment type="subunit">
    <text evidence="9">Forms a complex with SecD. Part of the essential Sec protein translocation apparatus which comprises SecA, SecYEG and auxiliary proteins SecDF. Other proteins may also be involved.</text>
</comment>
<feature type="transmembrane region" description="Helical" evidence="9">
    <location>
        <begin position="279"/>
        <end position="301"/>
    </location>
</feature>
<evidence type="ECO:0000313" key="13">
    <source>
        <dbReference type="Proteomes" id="UP000095662"/>
    </source>
</evidence>
<evidence type="ECO:0000259" key="11">
    <source>
        <dbReference type="Pfam" id="PF02355"/>
    </source>
</evidence>
<protein>
    <recommendedName>
        <fullName evidence="9">Protein-export membrane protein SecF</fullName>
    </recommendedName>
</protein>
<dbReference type="PRINTS" id="PR01755">
    <property type="entry name" value="SECFTRNLCASE"/>
</dbReference>
<evidence type="ECO:0000256" key="2">
    <source>
        <dbReference type="ARBA" id="ARBA00022448"/>
    </source>
</evidence>
<dbReference type="Gene3D" id="1.20.1640.10">
    <property type="entry name" value="Multidrug efflux transporter AcrB transmembrane domain"/>
    <property type="match status" value="1"/>
</dbReference>
<feature type="domain" description="Protein export membrane protein SecD/SecF C-terminal" evidence="11">
    <location>
        <begin position="112"/>
        <end position="303"/>
    </location>
</feature>
<dbReference type="GO" id="GO:0043952">
    <property type="term" value="P:protein transport by the Sec complex"/>
    <property type="evidence" value="ECO:0007669"/>
    <property type="project" value="UniProtKB-UniRule"/>
</dbReference>
<evidence type="ECO:0000256" key="1">
    <source>
        <dbReference type="ARBA" id="ARBA00004651"/>
    </source>
</evidence>
<sequence length="337" mass="36806">MNNKKVFDFIGYRKILFLIPIVIAVITVIFNCIFGIEMAIEFKGGTMLTYSYTGEIDTNAVKKTVEGENYGAVTVTTGSSMNSSLEVIEISFSSSEGLTADKQTALSDKLQQTFKDNSLTLVNSQDVNPTSGTEFFLKCLVAVLFSFILLVIYIAFRFKKIGGLSAGVFALVALVHDCFMVYAVFVFCRFPIDANFMAVVLTVLGNSINNTIVVYDRIRENRNLYGNSLSLKELVNMSITQSITRSVNTTVTTAFAVLAICVVCAICGVTSIMTFAIPMMAGLICGTYSSLCISGPLWVLWQEKHGKNYTNAGNGESKKDTKNLASKGTVDTKKLMV</sequence>
<evidence type="ECO:0000256" key="8">
    <source>
        <dbReference type="ARBA" id="ARBA00023136"/>
    </source>
</evidence>
<gene>
    <name evidence="12" type="primary">secDF_2</name>
    <name evidence="9" type="synonym">secF</name>
    <name evidence="12" type="ORF">ERS852540_02462</name>
</gene>
<evidence type="ECO:0000313" key="12">
    <source>
        <dbReference type="EMBL" id="CUQ92112.1"/>
    </source>
</evidence>
<dbReference type="GO" id="GO:0015450">
    <property type="term" value="F:protein-transporting ATPase activity"/>
    <property type="evidence" value="ECO:0007669"/>
    <property type="project" value="InterPro"/>
</dbReference>
<dbReference type="InterPro" id="IPR022813">
    <property type="entry name" value="SecD/SecF_arch_bac"/>
</dbReference>
<dbReference type="STRING" id="39492.ERS852540_02462"/>
<keyword evidence="4 9" id="KW-0812">Transmembrane</keyword>
<dbReference type="OrthoDB" id="9805019at2"/>
<comment type="subcellular location">
    <subcellularLocation>
        <location evidence="1 9">Cell membrane</location>
        <topology evidence="1 9">Multi-pass membrane protein</topology>
    </subcellularLocation>
</comment>
<reference evidence="12 13" key="1">
    <citation type="submission" date="2015-09" db="EMBL/GenBank/DDBJ databases">
        <authorList>
            <consortium name="Pathogen Informatics"/>
        </authorList>
    </citation>
    <scope>NUCLEOTIDE SEQUENCE [LARGE SCALE GENOMIC DNA]</scope>
    <source>
        <strain evidence="12 13">2789STDY5834928</strain>
    </source>
</reference>
<evidence type="ECO:0000256" key="10">
    <source>
        <dbReference type="SAM" id="MobiDB-lite"/>
    </source>
</evidence>
<dbReference type="GO" id="GO:0065002">
    <property type="term" value="P:intracellular protein transmembrane transport"/>
    <property type="evidence" value="ECO:0007669"/>
    <property type="project" value="UniProtKB-UniRule"/>
</dbReference>
<keyword evidence="8 9" id="KW-0472">Membrane</keyword>
<evidence type="ECO:0000256" key="7">
    <source>
        <dbReference type="ARBA" id="ARBA00023010"/>
    </source>
</evidence>
<keyword evidence="3 9" id="KW-1003">Cell membrane</keyword>
<feature type="transmembrane region" description="Helical" evidence="9">
    <location>
        <begin position="135"/>
        <end position="156"/>
    </location>
</feature>
<dbReference type="AlphaFoldDB" id="A0A175A1C9"/>
<comment type="caution">
    <text evidence="9">Lacks conserved residue(s) required for the propagation of feature annotation.</text>
</comment>
<comment type="similarity">
    <text evidence="9">Belongs to the SecD/SecF family. SecF subfamily.</text>
</comment>
<name>A0A175A1C9_9FIRM</name>
<organism evidence="12 13">
    <name type="scientific">[Eubacterium] siraeum</name>
    <dbReference type="NCBI Taxonomy" id="39492"/>
    <lineage>
        <taxon>Bacteria</taxon>
        <taxon>Bacillati</taxon>
        <taxon>Bacillota</taxon>
        <taxon>Clostridia</taxon>
        <taxon>Eubacteriales</taxon>
        <taxon>Oscillospiraceae</taxon>
        <taxon>Oscillospiraceae incertae sedis</taxon>
    </lineage>
</organism>
<evidence type="ECO:0000256" key="9">
    <source>
        <dbReference type="HAMAP-Rule" id="MF_01464"/>
    </source>
</evidence>
<dbReference type="SUPFAM" id="SSF82866">
    <property type="entry name" value="Multidrug efflux transporter AcrB transmembrane domain"/>
    <property type="match status" value="1"/>
</dbReference>
<feature type="transmembrane region" description="Helical" evidence="9">
    <location>
        <begin position="15"/>
        <end position="40"/>
    </location>
</feature>
<accession>A0A175A1C9</accession>
<dbReference type="Pfam" id="PF02355">
    <property type="entry name" value="SecD_SecF_C"/>
    <property type="match status" value="1"/>
</dbReference>
<proteinExistence type="inferred from homology"/>
<evidence type="ECO:0000256" key="5">
    <source>
        <dbReference type="ARBA" id="ARBA00022927"/>
    </source>
</evidence>
<evidence type="ECO:0000256" key="6">
    <source>
        <dbReference type="ARBA" id="ARBA00022989"/>
    </source>
</evidence>
<dbReference type="PANTHER" id="PTHR30081:SF8">
    <property type="entry name" value="PROTEIN TRANSLOCASE SUBUNIT SECF"/>
    <property type="match status" value="1"/>
</dbReference>
<dbReference type="InterPro" id="IPR005665">
    <property type="entry name" value="SecF_bac"/>
</dbReference>
<comment type="function">
    <text evidence="9">Part of the Sec protein translocase complex. Interacts with the SecYEG preprotein conducting channel. SecDF uses the proton motive force (PMF) to complete protein translocation after the ATP-dependent function of SecA.</text>
</comment>
<keyword evidence="2 9" id="KW-0813">Transport</keyword>
<feature type="transmembrane region" description="Helical" evidence="9">
    <location>
        <begin position="168"/>
        <end position="188"/>
    </location>
</feature>
<dbReference type="InterPro" id="IPR022645">
    <property type="entry name" value="SecD/SecF_bac"/>
</dbReference>
<dbReference type="HAMAP" id="MF_01464_B">
    <property type="entry name" value="SecF_B"/>
    <property type="match status" value="1"/>
</dbReference>
<evidence type="ECO:0000256" key="3">
    <source>
        <dbReference type="ARBA" id="ARBA00022475"/>
    </source>
</evidence>
<dbReference type="PANTHER" id="PTHR30081">
    <property type="entry name" value="PROTEIN-EXPORT MEMBRANE PROTEIN SEC"/>
    <property type="match status" value="1"/>
</dbReference>